<feature type="region of interest" description="Disordered" evidence="1">
    <location>
        <begin position="430"/>
        <end position="451"/>
    </location>
</feature>
<dbReference type="CDD" id="cd00085">
    <property type="entry name" value="HNHc"/>
    <property type="match status" value="1"/>
</dbReference>
<accession>A0A1P8UBU9</accession>
<organism evidence="3 4">
    <name type="scientific">Microbacterium aurum</name>
    <dbReference type="NCBI Taxonomy" id="36805"/>
    <lineage>
        <taxon>Bacteria</taxon>
        <taxon>Bacillati</taxon>
        <taxon>Actinomycetota</taxon>
        <taxon>Actinomycetes</taxon>
        <taxon>Micrococcales</taxon>
        <taxon>Microbacteriaceae</taxon>
        <taxon>Microbacterium</taxon>
    </lineage>
</organism>
<evidence type="ECO:0000313" key="4">
    <source>
        <dbReference type="Proteomes" id="UP000187185"/>
    </source>
</evidence>
<evidence type="ECO:0000313" key="3">
    <source>
        <dbReference type="EMBL" id="APZ35569.1"/>
    </source>
</evidence>
<evidence type="ECO:0000256" key="1">
    <source>
        <dbReference type="SAM" id="MobiDB-lite"/>
    </source>
</evidence>
<dbReference type="InterPro" id="IPR003870">
    <property type="entry name" value="DUF222"/>
</dbReference>
<evidence type="ECO:0000259" key="2">
    <source>
        <dbReference type="SMART" id="SM00507"/>
    </source>
</evidence>
<gene>
    <name evidence="3" type="ORF">BOH66_16010</name>
</gene>
<dbReference type="Pfam" id="PF02720">
    <property type="entry name" value="DUF222"/>
    <property type="match status" value="1"/>
</dbReference>
<dbReference type="EMBL" id="CP018762">
    <property type="protein sequence ID" value="APZ35569.1"/>
    <property type="molecule type" value="Genomic_DNA"/>
</dbReference>
<dbReference type="STRING" id="36805.BOH66_16010"/>
<protein>
    <recommendedName>
        <fullName evidence="2">HNH nuclease domain-containing protein</fullName>
    </recommendedName>
</protein>
<dbReference type="InterPro" id="IPR003615">
    <property type="entry name" value="HNH_nuc"/>
</dbReference>
<proteinExistence type="predicted"/>
<dbReference type="KEGG" id="maur:BOH66_16010"/>
<feature type="domain" description="HNH nuclease" evidence="2">
    <location>
        <begin position="398"/>
        <end position="450"/>
    </location>
</feature>
<keyword evidence="4" id="KW-1185">Reference proteome</keyword>
<dbReference type="RefSeq" id="WP_076691935.1">
    <property type="nucleotide sequence ID" value="NZ_CP018762.1"/>
</dbReference>
<sequence>MKVTFHDGSADAEVWNDPAFTEAYWSAATEASLCGAEGPWASDIDPWLLPDGAVAPDGMDEPPAAADPFALVNGVDAAARATRAATARQDLLFHEVLAAAAAYPVPWVGPDPTVDPLWQDPRGWSNADVRAYRRVLAVRSAAADIGARVQLTDHQVRRRAYRAQTLSERTPGVWAACLAGEVSEQNMMIAAEVAGSLPADDPEAWAAFDAAIAAPATTAVPGRFRVRARAVRESVHPESLRERHTRAAKDRQVDLTPDFDGMALLSALLPAEQAHAIDADLEQRARHLHGLADETRTLAQIRADVFADLLLTQPIDVGATGTRGKASRVRATVRITIPALTLLGQGDEPATLDGYGPIPLETAKELAGAATSWIRVLTHPVTGTVVDVDRRMYKVPADMRRLLHTLHPTCVFPGCSRPADDCDYDHRKRWKDGGTTSVGNGEPLDDPHHPIKDETLWHSERDPATGRIIWTSPSGYRIAEDPPPF</sequence>
<name>A0A1P8UBU9_9MICO</name>
<dbReference type="Proteomes" id="UP000187185">
    <property type="component" value="Chromosome"/>
</dbReference>
<reference evidence="3 4" key="1">
    <citation type="submission" date="2016-12" db="EMBL/GenBank/DDBJ databases">
        <title>Complete genome sequence of Microbacterium aurum KACC 15219.</title>
        <authorList>
            <person name="Jung Y."/>
            <person name="Shin J.-H."/>
            <person name="Lee Y.-J."/>
            <person name="Yi H."/>
            <person name="Bahn Y.-S."/>
            <person name="Kim J.F."/>
            <person name="Lee D.-W."/>
        </authorList>
    </citation>
    <scope>NUCLEOTIDE SEQUENCE [LARGE SCALE GENOMIC DNA]</scope>
    <source>
        <strain evidence="3 4">KACC 15219</strain>
    </source>
</reference>
<dbReference type="AlphaFoldDB" id="A0A1P8UBU9"/>
<dbReference type="SMART" id="SM00507">
    <property type="entry name" value="HNHc"/>
    <property type="match status" value="1"/>
</dbReference>